<keyword evidence="3" id="KW-1185">Reference proteome</keyword>
<comment type="caution">
    <text evidence="2">The sequence shown here is derived from an EMBL/GenBank/DDBJ whole genome shotgun (WGS) entry which is preliminary data.</text>
</comment>
<feature type="coiled-coil region" evidence="1">
    <location>
        <begin position="381"/>
        <end position="450"/>
    </location>
</feature>
<accession>A0A5N3WT52</accession>
<evidence type="ECO:0000313" key="2">
    <source>
        <dbReference type="EMBL" id="KAB0364831.1"/>
    </source>
</evidence>
<dbReference type="PANTHER" id="PTHR47899:SF1">
    <property type="entry name" value="COILED-COIL DOMAIN-CONTAINING PROTEIN 171"/>
    <property type="match status" value="1"/>
</dbReference>
<dbReference type="Proteomes" id="UP000326458">
    <property type="component" value="Unassembled WGS sequence"/>
</dbReference>
<dbReference type="PANTHER" id="PTHR47899">
    <property type="entry name" value="COILED-COIL DOMAIN-CONTAINING PROTEIN 171"/>
    <property type="match status" value="1"/>
</dbReference>
<feature type="coiled-coil region" evidence="1">
    <location>
        <begin position="70"/>
        <end position="104"/>
    </location>
</feature>
<dbReference type="InterPro" id="IPR038820">
    <property type="entry name" value="CCDC171"/>
</dbReference>
<evidence type="ECO:0000313" key="3">
    <source>
        <dbReference type="Proteomes" id="UP000326458"/>
    </source>
</evidence>
<proteinExistence type="predicted"/>
<dbReference type="Gene3D" id="1.10.287.1490">
    <property type="match status" value="1"/>
</dbReference>
<evidence type="ECO:0000256" key="1">
    <source>
        <dbReference type="SAM" id="Coils"/>
    </source>
</evidence>
<name>A0A5N3WT52_MUNMU</name>
<sequence>MSCSWCGTLTTFVSDIPRCSVLSSPGDKPLVLKNASSDIKQMVKSETDLDITADLRKKLHRAKKEKLEITTKHNAELASYESQIAKLRSEVEKGEALRQSLEYDLAVARKEAGLGRRAAEERLAEAHRIQEKLCAQNVELQGKANEIEKAFQISQQKWKEECRRFEHDLEERDNIIQNCHQEYDLLTKEKSRLEKTLQEQDNAVQNMHKKVEKLEAEHTECSDLLRRQTSELEFSTQREERLRKEFEATTLRVRKLEENIEAERAAHLESKFNSEIIQLRIRDLEGALQVEKASQAEAVADLEMIKNEFKEVESAYEREKHNAQESFAKLNAKKHQAFLVETCENNVKELESILDSFSVSSQWTSGIHKDKDTPPSFSVVLETLRRTLTDYQNKLEDASNELSNMNNAKEKASNELDSTKQKIESHTKNIKDLQDKLADVSKELSHLRTKCADREALINTLKVELQNVLHCWEKEKARAAQSESELQKLSQAFRKDTEEKLTFLHTLYQHLIAGSVLIKQPEGMLDKFSWSELCAVLQENVDALIVDLNRANEKKFQEIAEKNMEKLNRIEKSHEQLVFENSHFKNLLSQTKREKTSLLAACALMAGAFYPLYSRSSALSTQRDFLQEQVNTFELLKLEVRTLAQALSTVEEKKQEEAKMKKKTFKGLIRVFRKGVIAILAANRLKILGQSCVSLFTWMESFREGIGVLVCTGELKDKHKVPKHQKEQFRCLQALSWLTSTDLLVAIISSMAELQEAISKTDPNSRICGHLLIGAAKNSFAKLMDKISLAMDSIPLHSNRSITYVEKDSLVQRLARGLHKVNTLALKYGLQGHVPVLKSTASLQKQIFGFTQRLHAAEVERRSLRLEVTELKRNVNEMKKELDKAQGLQMQLNEFKQSKLITHEKFESACEELNNALLREQQAQMLLNEQAQQLQELNYRLELHSSEEADKNQTLGEAVKYGHLYPPLIFLKSFSLEAKRMVWVLLIPNLYFVSRDKECVANHMRTVENMLHKEDPLEEEMATTPVFLPGESHGQRSLVSYIVHGAAKSRT</sequence>
<keyword evidence="1" id="KW-0175">Coiled coil</keyword>
<protein>
    <recommendedName>
        <fullName evidence="4">Coiled-coil domain-containing protein 171</fullName>
    </recommendedName>
</protein>
<feature type="coiled-coil region" evidence="1">
    <location>
        <begin position="176"/>
        <end position="266"/>
    </location>
</feature>
<organism evidence="2 3">
    <name type="scientific">Muntiacus muntjak</name>
    <name type="common">Barking deer</name>
    <name type="synonym">Indian muntjac</name>
    <dbReference type="NCBI Taxonomy" id="9888"/>
    <lineage>
        <taxon>Eukaryota</taxon>
        <taxon>Metazoa</taxon>
        <taxon>Chordata</taxon>
        <taxon>Craniata</taxon>
        <taxon>Vertebrata</taxon>
        <taxon>Euteleostomi</taxon>
        <taxon>Mammalia</taxon>
        <taxon>Eutheria</taxon>
        <taxon>Laurasiatheria</taxon>
        <taxon>Artiodactyla</taxon>
        <taxon>Ruminantia</taxon>
        <taxon>Pecora</taxon>
        <taxon>Cervidae</taxon>
        <taxon>Muntiacinae</taxon>
        <taxon>Muntiacus</taxon>
    </lineage>
</organism>
<dbReference type="EMBL" id="VCEA01000001">
    <property type="protein sequence ID" value="KAB0364831.1"/>
    <property type="molecule type" value="Genomic_DNA"/>
</dbReference>
<feature type="coiled-coil region" evidence="1">
    <location>
        <begin position="302"/>
        <end position="333"/>
    </location>
</feature>
<dbReference type="AlphaFoldDB" id="A0A5N3WT52"/>
<reference evidence="2 3" key="1">
    <citation type="submission" date="2019-06" db="EMBL/GenBank/DDBJ databases">
        <title>Discovery of a novel chromosome fission-fusion reversal in muntjac.</title>
        <authorList>
            <person name="Mudd A.B."/>
            <person name="Bredeson J.V."/>
            <person name="Baum R."/>
            <person name="Hockemeyer D."/>
            <person name="Rokhsar D.S."/>
        </authorList>
    </citation>
    <scope>NUCLEOTIDE SEQUENCE [LARGE SCALE GENOMIC DNA]</scope>
    <source>
        <strain evidence="2">UTSW_UCB_Mm</strain>
        <tissue evidence="2">Fibroblast cell line</tissue>
    </source>
</reference>
<feature type="coiled-coil region" evidence="1">
    <location>
        <begin position="854"/>
        <end position="947"/>
    </location>
</feature>
<evidence type="ECO:0008006" key="4">
    <source>
        <dbReference type="Google" id="ProtNLM"/>
    </source>
</evidence>
<gene>
    <name evidence="2" type="ORF">FD754_008987</name>
</gene>